<dbReference type="InterPro" id="IPR038765">
    <property type="entry name" value="Papain-like_cys_pep_sf"/>
</dbReference>
<dbReference type="Proteomes" id="UP000008983">
    <property type="component" value="Unassembled WGS sequence"/>
</dbReference>
<dbReference type="eggNOG" id="KOG1870">
    <property type="taxonomic scope" value="Eukaryota"/>
</dbReference>
<dbReference type="InterPro" id="IPR035927">
    <property type="entry name" value="DUSP-like_sf"/>
</dbReference>
<dbReference type="PROSITE" id="PS00972">
    <property type="entry name" value="USP_1"/>
    <property type="match status" value="1"/>
</dbReference>
<keyword evidence="4" id="KW-0645">Protease</keyword>
<organism evidence="10 11">
    <name type="scientific">Ichthyophthirius multifiliis</name>
    <name type="common">White spot disease agent</name>
    <name type="synonym">Ich</name>
    <dbReference type="NCBI Taxonomy" id="5932"/>
    <lineage>
        <taxon>Eukaryota</taxon>
        <taxon>Sar</taxon>
        <taxon>Alveolata</taxon>
        <taxon>Ciliophora</taxon>
        <taxon>Intramacronucleata</taxon>
        <taxon>Oligohymenophorea</taxon>
        <taxon>Hymenostomatida</taxon>
        <taxon>Ophryoglenina</taxon>
        <taxon>Ichthyophthirius</taxon>
    </lineage>
</organism>
<keyword evidence="5" id="KW-0833">Ubl conjugation pathway</keyword>
<accession>G0R027</accession>
<evidence type="ECO:0000256" key="1">
    <source>
        <dbReference type="ARBA" id="ARBA00000707"/>
    </source>
</evidence>
<dbReference type="PANTHER" id="PTHR21646:SF24">
    <property type="entry name" value="UBIQUITIN CARBOXYL-TERMINAL HYDROLASE"/>
    <property type="match status" value="1"/>
</dbReference>
<evidence type="ECO:0000259" key="8">
    <source>
        <dbReference type="PROSITE" id="PS50235"/>
    </source>
</evidence>
<dbReference type="AlphaFoldDB" id="G0R027"/>
<dbReference type="EC" id="3.4.19.12" evidence="3"/>
<sequence>MKLFETNDSFMKIIGFPVYIISLHWFTQWQKYINQYNQDMKNEHTYENQYKDPCQDNHYPGPIDNYDIIEYNLQIKEDPDQLKKYTKYCLRNNFFENKHFVIISSNAARYLCEKYGYLNLIQRLVIKANESVNIVEVNLLKVGFYLIQENSKIHLQEPEYVQASKKEFVSNLQSRICRILDKEGEQCKLWKVERNKIEKIQKQIQNQNFQKPTFISGNYLDQNKILEEIEINYESIILIEFKGNQQDWVFEEEIILEKKQLMDIFKIKLFHKSQPGNARNGICGLQNLGNTCFMNSSIQCLSNIQELTNYMKQNLFLDDINRDNPLGTGGYLAAAYAELIKNIWLGSNSCESPWELKRIVGKFAPQFSGFNQQDSQELLSYLLDGIHEDLNKILKKTILRIIRI</sequence>
<dbReference type="STRING" id="857967.G0R027"/>
<evidence type="ECO:0000256" key="4">
    <source>
        <dbReference type="ARBA" id="ARBA00022670"/>
    </source>
</evidence>
<dbReference type="Pfam" id="PF00443">
    <property type="entry name" value="UCH"/>
    <property type="match status" value="1"/>
</dbReference>
<dbReference type="PROSITE" id="PS51283">
    <property type="entry name" value="DUSP"/>
    <property type="match status" value="1"/>
</dbReference>
<dbReference type="InterPro" id="IPR050185">
    <property type="entry name" value="Ub_carboxyl-term_hydrolase"/>
</dbReference>
<dbReference type="OMA" id="YMIISES"/>
<dbReference type="InterPro" id="IPR018200">
    <property type="entry name" value="USP_CS"/>
</dbReference>
<protein>
    <recommendedName>
        <fullName evidence="3">ubiquitinyl hydrolase 1</fullName>
        <ecNumber evidence="3">3.4.19.12</ecNumber>
    </recommendedName>
</protein>
<evidence type="ECO:0000259" key="9">
    <source>
        <dbReference type="PROSITE" id="PS51283"/>
    </source>
</evidence>
<dbReference type="GO" id="GO:0006508">
    <property type="term" value="P:proteolysis"/>
    <property type="evidence" value="ECO:0007669"/>
    <property type="project" value="UniProtKB-KW"/>
</dbReference>
<dbReference type="SUPFAM" id="SSF143791">
    <property type="entry name" value="DUSP-like"/>
    <property type="match status" value="1"/>
</dbReference>
<name>G0R027_ICHMU</name>
<feature type="domain" description="DUSP" evidence="9">
    <location>
        <begin position="1"/>
        <end position="126"/>
    </location>
</feature>
<keyword evidence="11" id="KW-1185">Reference proteome</keyword>
<reference evidence="10 11" key="1">
    <citation type="submission" date="2011-07" db="EMBL/GenBank/DDBJ databases">
        <authorList>
            <person name="Coyne R."/>
            <person name="Brami D."/>
            <person name="Johnson J."/>
            <person name="Hostetler J."/>
            <person name="Hannick L."/>
            <person name="Clark T."/>
            <person name="Cassidy-Hanley D."/>
            <person name="Inman J."/>
        </authorList>
    </citation>
    <scope>NUCLEOTIDE SEQUENCE [LARGE SCALE GENOMIC DNA]</scope>
    <source>
        <strain evidence="10 11">G5</strain>
    </source>
</reference>
<dbReference type="InterPro" id="IPR028889">
    <property type="entry name" value="USP"/>
</dbReference>
<dbReference type="OrthoDB" id="292964at2759"/>
<evidence type="ECO:0000256" key="7">
    <source>
        <dbReference type="ARBA" id="ARBA00022807"/>
    </source>
</evidence>
<dbReference type="InParanoid" id="G0R027"/>
<dbReference type="PANTHER" id="PTHR21646">
    <property type="entry name" value="UBIQUITIN CARBOXYL-TERMINAL HYDROLASE"/>
    <property type="match status" value="1"/>
</dbReference>
<dbReference type="GO" id="GO:0004843">
    <property type="term" value="F:cysteine-type deubiquitinase activity"/>
    <property type="evidence" value="ECO:0007669"/>
    <property type="project" value="UniProtKB-EC"/>
</dbReference>
<evidence type="ECO:0000313" key="11">
    <source>
        <dbReference type="Proteomes" id="UP000008983"/>
    </source>
</evidence>
<keyword evidence="6 10" id="KW-0378">Hydrolase</keyword>
<proteinExistence type="inferred from homology"/>
<dbReference type="Pfam" id="PF06337">
    <property type="entry name" value="DUSP"/>
    <property type="match status" value="1"/>
</dbReference>
<evidence type="ECO:0000256" key="2">
    <source>
        <dbReference type="ARBA" id="ARBA00009085"/>
    </source>
</evidence>
<dbReference type="InterPro" id="IPR006615">
    <property type="entry name" value="Pept_C19_DUSP"/>
</dbReference>
<feature type="domain" description="USP" evidence="8">
    <location>
        <begin position="283"/>
        <end position="404"/>
    </location>
</feature>
<dbReference type="GeneID" id="14905277"/>
<dbReference type="SUPFAM" id="SSF54001">
    <property type="entry name" value="Cysteine proteinases"/>
    <property type="match status" value="1"/>
</dbReference>
<dbReference type="Gene3D" id="3.90.70.10">
    <property type="entry name" value="Cysteine proteinases"/>
    <property type="match status" value="1"/>
</dbReference>
<keyword evidence="7" id="KW-0788">Thiol protease</keyword>
<evidence type="ECO:0000313" key="10">
    <source>
        <dbReference type="EMBL" id="EGR29185.1"/>
    </source>
</evidence>
<evidence type="ECO:0000256" key="3">
    <source>
        <dbReference type="ARBA" id="ARBA00012759"/>
    </source>
</evidence>
<dbReference type="GO" id="GO:0016579">
    <property type="term" value="P:protein deubiquitination"/>
    <property type="evidence" value="ECO:0007669"/>
    <property type="project" value="InterPro"/>
</dbReference>
<dbReference type="PROSITE" id="PS50235">
    <property type="entry name" value="USP_3"/>
    <property type="match status" value="1"/>
</dbReference>
<comment type="catalytic activity">
    <reaction evidence="1">
        <text>Thiol-dependent hydrolysis of ester, thioester, amide, peptide and isopeptide bonds formed by the C-terminal Gly of ubiquitin (a 76-residue protein attached to proteins as an intracellular targeting signal).</text>
        <dbReference type="EC" id="3.4.19.12"/>
    </reaction>
</comment>
<comment type="similarity">
    <text evidence="2">Belongs to the peptidase C19 family.</text>
</comment>
<evidence type="ECO:0000256" key="5">
    <source>
        <dbReference type="ARBA" id="ARBA00022786"/>
    </source>
</evidence>
<gene>
    <name evidence="10" type="ORF">IMG5_161350</name>
</gene>
<dbReference type="EMBL" id="GL984175">
    <property type="protein sequence ID" value="EGR29185.1"/>
    <property type="molecule type" value="Genomic_DNA"/>
</dbReference>
<dbReference type="Gene3D" id="3.30.2230.10">
    <property type="entry name" value="DUSP-like"/>
    <property type="match status" value="1"/>
</dbReference>
<dbReference type="RefSeq" id="XP_004030421.1">
    <property type="nucleotide sequence ID" value="XM_004030373.1"/>
</dbReference>
<evidence type="ECO:0000256" key="6">
    <source>
        <dbReference type="ARBA" id="ARBA00022801"/>
    </source>
</evidence>
<dbReference type="InterPro" id="IPR001394">
    <property type="entry name" value="Peptidase_C19_UCH"/>
</dbReference>